<dbReference type="AlphaFoldDB" id="A0A2N9INH9"/>
<dbReference type="EMBL" id="OIVN01006128">
    <property type="protein sequence ID" value="SPD25710.1"/>
    <property type="molecule type" value="Genomic_DNA"/>
</dbReference>
<evidence type="ECO:0000259" key="1">
    <source>
        <dbReference type="Pfam" id="PF00078"/>
    </source>
</evidence>
<reference evidence="3" key="1">
    <citation type="submission" date="2018-02" db="EMBL/GenBank/DDBJ databases">
        <authorList>
            <person name="Cohen D.B."/>
            <person name="Kent A.D."/>
        </authorList>
    </citation>
    <scope>NUCLEOTIDE SEQUENCE</scope>
</reference>
<dbReference type="GO" id="GO:0003824">
    <property type="term" value="F:catalytic activity"/>
    <property type="evidence" value="ECO:0007669"/>
    <property type="project" value="InterPro"/>
</dbReference>
<evidence type="ECO:0008006" key="4">
    <source>
        <dbReference type="Google" id="ProtNLM"/>
    </source>
</evidence>
<proteinExistence type="predicted"/>
<dbReference type="InterPro" id="IPR036691">
    <property type="entry name" value="Endo/exonu/phosph_ase_sf"/>
</dbReference>
<dbReference type="InterPro" id="IPR005135">
    <property type="entry name" value="Endo/exonuclease/phosphatase"/>
</dbReference>
<feature type="domain" description="Endonuclease/exonuclease/phosphatase" evidence="2">
    <location>
        <begin position="81"/>
        <end position="301"/>
    </location>
</feature>
<organism evidence="3">
    <name type="scientific">Fagus sylvatica</name>
    <name type="common">Beechnut</name>
    <dbReference type="NCBI Taxonomy" id="28930"/>
    <lineage>
        <taxon>Eukaryota</taxon>
        <taxon>Viridiplantae</taxon>
        <taxon>Streptophyta</taxon>
        <taxon>Embryophyta</taxon>
        <taxon>Tracheophyta</taxon>
        <taxon>Spermatophyta</taxon>
        <taxon>Magnoliopsida</taxon>
        <taxon>eudicotyledons</taxon>
        <taxon>Gunneridae</taxon>
        <taxon>Pentapetalae</taxon>
        <taxon>rosids</taxon>
        <taxon>fabids</taxon>
        <taxon>Fagales</taxon>
        <taxon>Fagaceae</taxon>
        <taxon>Fagus</taxon>
    </lineage>
</organism>
<feature type="domain" description="Reverse transcriptase" evidence="1">
    <location>
        <begin position="510"/>
        <end position="614"/>
    </location>
</feature>
<dbReference type="Pfam" id="PF00078">
    <property type="entry name" value="RVT_1"/>
    <property type="match status" value="1"/>
</dbReference>
<dbReference type="SUPFAM" id="SSF56219">
    <property type="entry name" value="DNase I-like"/>
    <property type="match status" value="1"/>
</dbReference>
<dbReference type="PANTHER" id="PTHR19446">
    <property type="entry name" value="REVERSE TRANSCRIPTASES"/>
    <property type="match status" value="1"/>
</dbReference>
<sequence>MESVRDINGNKESLESTQNASHWVLMVAELIRTMCVGFLKGSQGSFSSYAMAELNEVELGFLRAIEARDRPYSRMRYADSSWNVRGLNNPQKRGVGKNWLREWICDVVCLQETKLDKVDWSLVRSIWGNKFIDWEFQNANHTVGGVLLMWDKHVLEKHGSCVGNFSVYCYWKGISIGFEWVGTGLYGPHDDDHRRELWDELRGIRNQWNYPWFTFGDFNVVRFPNERLGCSQVSPSMMEFSDVIEELNLVDLPLRGGSYTWSNGATNPSMSRIDRVLNSVDWEEFYTDFIQKLLPRPISDHFPILVEEEGFVDKMRGWWTSYPLFGTPSYVLTNKLKALKEDLKIWNKEIFGEVGSKKNLLLGELTAMDEKESLCGLSSIERQQRVKYGEFQQKIYMEKVEVDGVSYGSNTEVREKVVEFYQSLHEETEEWRPTADGLDFASIQVANNNLLERPFEKEEIVQVVKDFQGDKAPGSNGFTMAFVQKSWPVIEVYTYDKFEKSLYASFIALIPKKQNATDIRDFLPINLIGCMYKLLAKLLANQLKLALDCLISDSQNAFVGGRQTLDSVLMANKCLDSRLKSRILGVICKLDIEKAYDHVNWDCLLYLMERMGFRGFEAERPCLSVIAPCDYGAVTGLRVNMAKSEMVPVGEVGNISSLADILWLCWANGFGALGRRKIVSGVELWWQSWHQVWWVEIEDYPKGSWMWSLEGYSFKMGGLLPAFGADATIDSLLTSSSSCYVELREWDISFMRAFNDWEVEVVASIFQLLGLHIPSYLEPNRMRWKLYKNGLFDSGFFYHALKGGCAIPLEEHLGC</sequence>
<name>A0A2N9INH9_FAGSY</name>
<dbReference type="InterPro" id="IPR000477">
    <property type="entry name" value="RT_dom"/>
</dbReference>
<protein>
    <recommendedName>
        <fullName evidence="4">Reverse transcriptase domain-containing protein</fullName>
    </recommendedName>
</protein>
<gene>
    <name evidence="3" type="ORF">FSB_LOCUS53592</name>
</gene>
<dbReference type="Pfam" id="PF03372">
    <property type="entry name" value="Exo_endo_phos"/>
    <property type="match status" value="1"/>
</dbReference>
<dbReference type="CDD" id="cd01650">
    <property type="entry name" value="RT_nLTR_like"/>
    <property type="match status" value="1"/>
</dbReference>
<evidence type="ECO:0000259" key="2">
    <source>
        <dbReference type="Pfam" id="PF03372"/>
    </source>
</evidence>
<evidence type="ECO:0000313" key="3">
    <source>
        <dbReference type="EMBL" id="SPD25710.1"/>
    </source>
</evidence>
<accession>A0A2N9INH9</accession>
<dbReference type="Gene3D" id="3.60.10.10">
    <property type="entry name" value="Endonuclease/exonuclease/phosphatase"/>
    <property type="match status" value="1"/>
</dbReference>